<feature type="domain" description="Mur ligase central" evidence="13">
    <location>
        <begin position="112"/>
        <end position="298"/>
    </location>
</feature>
<keyword evidence="6 10" id="KW-0133">Cell shape</keyword>
<evidence type="ECO:0000256" key="7">
    <source>
        <dbReference type="ARBA" id="ARBA00022984"/>
    </source>
</evidence>
<dbReference type="RefSeq" id="WP_058353117.1">
    <property type="nucleotide sequence ID" value="NZ_CABMMD010000164.1"/>
</dbReference>
<evidence type="ECO:0000259" key="13">
    <source>
        <dbReference type="Pfam" id="PF08245"/>
    </source>
</evidence>
<evidence type="ECO:0000256" key="2">
    <source>
        <dbReference type="ARBA" id="ARBA00022598"/>
    </source>
</evidence>
<evidence type="ECO:0000256" key="8">
    <source>
        <dbReference type="ARBA" id="ARBA00023306"/>
    </source>
</evidence>
<comment type="pathway">
    <text evidence="10 11">Cell wall biogenesis; peptidoglycan biosynthesis.</text>
</comment>
<dbReference type="EMBL" id="LNAM01000164">
    <property type="protein sequence ID" value="KSV58682.1"/>
    <property type="molecule type" value="Genomic_DNA"/>
</dbReference>
<evidence type="ECO:0000313" key="14">
    <source>
        <dbReference type="EMBL" id="KSV58682.1"/>
    </source>
</evidence>
<evidence type="ECO:0000313" key="15">
    <source>
        <dbReference type="Proteomes" id="UP000054874"/>
    </source>
</evidence>
<dbReference type="STRING" id="290052.ASU35_02450"/>
<proteinExistence type="inferred from homology"/>
<evidence type="ECO:0000256" key="6">
    <source>
        <dbReference type="ARBA" id="ARBA00022960"/>
    </source>
</evidence>
<dbReference type="GO" id="GO:0047480">
    <property type="term" value="F:UDP-N-acetylmuramoyl-tripeptide-D-alanyl-D-alanine ligase activity"/>
    <property type="evidence" value="ECO:0007669"/>
    <property type="project" value="UniProtKB-UniRule"/>
</dbReference>
<dbReference type="PANTHER" id="PTHR43024">
    <property type="entry name" value="UDP-N-ACETYLMURAMOYL-TRIPEPTIDE--D-ALANYL-D-ALANINE LIGASE"/>
    <property type="match status" value="1"/>
</dbReference>
<dbReference type="UniPathway" id="UPA00219"/>
<dbReference type="HAMAP" id="MF_02019">
    <property type="entry name" value="MurF"/>
    <property type="match status" value="1"/>
</dbReference>
<keyword evidence="3 10" id="KW-0132">Cell division</keyword>
<dbReference type="Pfam" id="PF08245">
    <property type="entry name" value="Mur_ligase_M"/>
    <property type="match status" value="1"/>
</dbReference>
<dbReference type="Gene3D" id="3.40.1390.10">
    <property type="entry name" value="MurE/MurF, N-terminal domain"/>
    <property type="match status" value="1"/>
</dbReference>
<evidence type="ECO:0000256" key="10">
    <source>
        <dbReference type="HAMAP-Rule" id="MF_02019"/>
    </source>
</evidence>
<reference evidence="14 15" key="1">
    <citation type="submission" date="2015-11" db="EMBL/GenBank/DDBJ databases">
        <title>Butyribacter intestini gen. nov., sp. nov., a butyric acid-producing bacterium of the family Lachnospiraceae isolated from the human faeces.</title>
        <authorList>
            <person name="Zou Y."/>
            <person name="Xue W."/>
            <person name="Luo G."/>
            <person name="Lv M."/>
        </authorList>
    </citation>
    <scope>NUCLEOTIDE SEQUENCE [LARGE SCALE GENOMIC DNA]</scope>
    <source>
        <strain evidence="14 15">ACET-33324</strain>
    </source>
</reference>
<dbReference type="Pfam" id="PF02875">
    <property type="entry name" value="Mur_ligase_C"/>
    <property type="match status" value="1"/>
</dbReference>
<dbReference type="PANTHER" id="PTHR43024:SF1">
    <property type="entry name" value="UDP-N-ACETYLMURAMOYL-TRIPEPTIDE--D-ALANYL-D-ALANINE LIGASE"/>
    <property type="match status" value="1"/>
</dbReference>
<dbReference type="GO" id="GO:0071555">
    <property type="term" value="P:cell wall organization"/>
    <property type="evidence" value="ECO:0007669"/>
    <property type="project" value="UniProtKB-KW"/>
</dbReference>
<gene>
    <name evidence="10" type="primary">murF</name>
    <name evidence="14" type="ORF">ASU35_02450</name>
</gene>
<keyword evidence="2 10" id="KW-0436">Ligase</keyword>
<dbReference type="GO" id="GO:0051301">
    <property type="term" value="P:cell division"/>
    <property type="evidence" value="ECO:0007669"/>
    <property type="project" value="UniProtKB-KW"/>
</dbReference>
<dbReference type="OrthoDB" id="9801978at2"/>
<dbReference type="GO" id="GO:0005737">
    <property type="term" value="C:cytoplasm"/>
    <property type="evidence" value="ECO:0007669"/>
    <property type="project" value="UniProtKB-SubCell"/>
</dbReference>
<dbReference type="GO" id="GO:0005524">
    <property type="term" value="F:ATP binding"/>
    <property type="evidence" value="ECO:0007669"/>
    <property type="project" value="UniProtKB-UniRule"/>
</dbReference>
<dbReference type="InterPro" id="IPR013221">
    <property type="entry name" value="Mur_ligase_cen"/>
</dbReference>
<dbReference type="SUPFAM" id="SSF53244">
    <property type="entry name" value="MurD-like peptide ligases, peptide-binding domain"/>
    <property type="match status" value="1"/>
</dbReference>
<comment type="function">
    <text evidence="10 11">Involved in cell wall formation. Catalyzes the final step in the synthesis of UDP-N-acetylmuramoyl-pentapeptide, the precursor of murein.</text>
</comment>
<dbReference type="SUPFAM" id="SSF63418">
    <property type="entry name" value="MurE/MurF N-terminal domain"/>
    <property type="match status" value="1"/>
</dbReference>
<comment type="catalytic activity">
    <reaction evidence="10 11">
        <text>D-alanyl-D-alanine + UDP-N-acetyl-alpha-D-muramoyl-L-alanyl-gamma-D-glutamyl-meso-2,6-diaminopimelate + ATP = UDP-N-acetyl-alpha-D-muramoyl-L-alanyl-gamma-D-glutamyl-meso-2,6-diaminopimeloyl-D-alanyl-D-alanine + ADP + phosphate + H(+)</text>
        <dbReference type="Rhea" id="RHEA:28374"/>
        <dbReference type="ChEBI" id="CHEBI:15378"/>
        <dbReference type="ChEBI" id="CHEBI:30616"/>
        <dbReference type="ChEBI" id="CHEBI:43474"/>
        <dbReference type="ChEBI" id="CHEBI:57822"/>
        <dbReference type="ChEBI" id="CHEBI:61386"/>
        <dbReference type="ChEBI" id="CHEBI:83905"/>
        <dbReference type="ChEBI" id="CHEBI:456216"/>
        <dbReference type="EC" id="6.3.2.10"/>
    </reaction>
</comment>
<dbReference type="InterPro" id="IPR051046">
    <property type="entry name" value="MurCDEF_CellWall_CoF430Synth"/>
</dbReference>
<evidence type="ECO:0000256" key="3">
    <source>
        <dbReference type="ARBA" id="ARBA00022618"/>
    </source>
</evidence>
<evidence type="ECO:0000256" key="9">
    <source>
        <dbReference type="ARBA" id="ARBA00023316"/>
    </source>
</evidence>
<dbReference type="Proteomes" id="UP000054874">
    <property type="component" value="Unassembled WGS sequence"/>
</dbReference>
<evidence type="ECO:0000256" key="11">
    <source>
        <dbReference type="RuleBase" id="RU004136"/>
    </source>
</evidence>
<dbReference type="Gene3D" id="3.90.190.20">
    <property type="entry name" value="Mur ligase, C-terminal domain"/>
    <property type="match status" value="1"/>
</dbReference>
<name>A0A0V8QDZ0_9FIRM</name>
<protein>
    <recommendedName>
        <fullName evidence="10 11">UDP-N-acetylmuramoyl-tripeptide--D-alanyl-D-alanine ligase</fullName>
        <ecNumber evidence="10 11">6.3.2.10</ecNumber>
    </recommendedName>
    <alternativeName>
        <fullName evidence="10">D-alanyl-D-alanine-adding enzyme</fullName>
    </alternativeName>
</protein>
<keyword evidence="1 10" id="KW-0963">Cytoplasm</keyword>
<dbReference type="GO" id="GO:0008360">
    <property type="term" value="P:regulation of cell shape"/>
    <property type="evidence" value="ECO:0007669"/>
    <property type="project" value="UniProtKB-KW"/>
</dbReference>
<organism evidence="14 15">
    <name type="scientific">Acetivibrio ethanolgignens</name>
    <dbReference type="NCBI Taxonomy" id="290052"/>
    <lineage>
        <taxon>Bacteria</taxon>
        <taxon>Bacillati</taxon>
        <taxon>Bacillota</taxon>
        <taxon>Clostridia</taxon>
        <taxon>Eubacteriales</taxon>
        <taxon>Oscillospiraceae</taxon>
        <taxon>Acetivibrio</taxon>
    </lineage>
</organism>
<keyword evidence="8 10" id="KW-0131">Cell cycle</keyword>
<evidence type="ECO:0000256" key="1">
    <source>
        <dbReference type="ARBA" id="ARBA00022490"/>
    </source>
</evidence>
<evidence type="ECO:0000259" key="12">
    <source>
        <dbReference type="Pfam" id="PF02875"/>
    </source>
</evidence>
<dbReference type="EC" id="6.3.2.10" evidence="10 11"/>
<dbReference type="SUPFAM" id="SSF53623">
    <property type="entry name" value="MurD-like peptide ligases, catalytic domain"/>
    <property type="match status" value="1"/>
</dbReference>
<feature type="domain" description="Mur ligase C-terminal" evidence="12">
    <location>
        <begin position="321"/>
        <end position="450"/>
    </location>
</feature>
<dbReference type="Gene3D" id="3.40.1190.10">
    <property type="entry name" value="Mur-like, catalytic domain"/>
    <property type="match status" value="1"/>
</dbReference>
<keyword evidence="9 10" id="KW-0961">Cell wall biogenesis/degradation</keyword>
<dbReference type="InterPro" id="IPR004101">
    <property type="entry name" value="Mur_ligase_C"/>
</dbReference>
<comment type="subcellular location">
    <subcellularLocation>
        <location evidence="10 11">Cytoplasm</location>
    </subcellularLocation>
</comment>
<evidence type="ECO:0000256" key="5">
    <source>
        <dbReference type="ARBA" id="ARBA00022840"/>
    </source>
</evidence>
<keyword evidence="5 10" id="KW-0067">ATP-binding</keyword>
<feature type="binding site" evidence="10">
    <location>
        <begin position="114"/>
        <end position="120"/>
    </location>
    <ligand>
        <name>ATP</name>
        <dbReference type="ChEBI" id="CHEBI:30616"/>
    </ligand>
</feature>
<keyword evidence="7 10" id="KW-0573">Peptidoglycan synthesis</keyword>
<dbReference type="GO" id="GO:0009252">
    <property type="term" value="P:peptidoglycan biosynthetic process"/>
    <property type="evidence" value="ECO:0007669"/>
    <property type="project" value="UniProtKB-UniRule"/>
</dbReference>
<evidence type="ECO:0000256" key="4">
    <source>
        <dbReference type="ARBA" id="ARBA00022741"/>
    </source>
</evidence>
<dbReference type="InterPro" id="IPR036615">
    <property type="entry name" value="Mur_ligase_C_dom_sf"/>
</dbReference>
<dbReference type="InterPro" id="IPR036565">
    <property type="entry name" value="Mur-like_cat_sf"/>
</dbReference>
<comment type="caution">
    <text evidence="14">The sequence shown here is derived from an EMBL/GenBank/DDBJ whole genome shotgun (WGS) entry which is preliminary data.</text>
</comment>
<keyword evidence="4 10" id="KW-0547">Nucleotide-binding</keyword>
<accession>A0A0V8QDZ0</accession>
<dbReference type="AlphaFoldDB" id="A0A0V8QDZ0"/>
<dbReference type="InterPro" id="IPR035911">
    <property type="entry name" value="MurE/MurF_N"/>
</dbReference>
<sequence length="462" mass="50830">MELSVKEIIEATGGTLLCGSERLKVTGACVDSRKAEKGDIFVPLIGERVDAHRFIKAVLEGGTECSFTSSREAYEEVKDLGKTVILVEDTLKALQDMASYYRSHFQLPIIGITGSVGKTTTKEMVAAALETKLRVLKTEGNMNSQIGLSLMMLKLTKEHQAAVIEMGMSEKGEMSKLAVIARPEIAVMTNIGVSHIGQLGSQENIREEKLHITDTFSEEKGKLFLNGDDELLSQVKLSKGKSIFYGISEECRLKATDIETIGEETHFTFHYPGGTERIVLSVLGYHNVLNALAALGIALEFGISPAEAKQGLYHYRPIAMRGQIYEKNGWKVIDDTYNASPDSMKSSIQMLLEHREFSRRFAVLADVLELGEISYECHYEVGMFIAKIKAEDRKVDEIITVGCEAKAIGKAVLENAPSIRVHSFDTNGQAIAYLKENLKAGDGCIVKGSRGMHTDEIVRALI</sequence>
<keyword evidence="15" id="KW-1185">Reference proteome</keyword>
<dbReference type="NCBIfam" id="TIGR01143">
    <property type="entry name" value="murF"/>
    <property type="match status" value="1"/>
</dbReference>
<dbReference type="GO" id="GO:0008766">
    <property type="term" value="F:UDP-N-acetylmuramoylalanyl-D-glutamyl-2,6-diaminopimelate-D-alanyl-D-alanine ligase activity"/>
    <property type="evidence" value="ECO:0007669"/>
    <property type="project" value="RHEA"/>
</dbReference>
<comment type="similarity">
    <text evidence="10">Belongs to the MurCDEF family. MurF subfamily.</text>
</comment>
<dbReference type="InterPro" id="IPR005863">
    <property type="entry name" value="UDP-N-AcMur_synth"/>
</dbReference>